<protein>
    <submittedName>
        <fullName evidence="2">Uncharacterized protein</fullName>
    </submittedName>
</protein>
<feature type="region of interest" description="Disordered" evidence="1">
    <location>
        <begin position="1"/>
        <end position="24"/>
    </location>
</feature>
<evidence type="ECO:0000313" key="3">
    <source>
        <dbReference type="Proteomes" id="UP000243459"/>
    </source>
</evidence>
<dbReference type="Proteomes" id="UP000243459">
    <property type="component" value="Chromosome 3"/>
</dbReference>
<name>A0A5P1FGP4_ASPOF</name>
<evidence type="ECO:0000313" key="2">
    <source>
        <dbReference type="EMBL" id="ONK76567.1"/>
    </source>
</evidence>
<keyword evidence="3" id="KW-1185">Reference proteome</keyword>
<dbReference type="Gramene" id="ONK76567">
    <property type="protein sequence ID" value="ONK76567"/>
    <property type="gene ID" value="A4U43_C03F29660"/>
</dbReference>
<gene>
    <name evidence="2" type="ORF">A4U43_C03F29660</name>
</gene>
<dbReference type="AlphaFoldDB" id="A0A5P1FGP4"/>
<accession>A0A5P1FGP4</accession>
<proteinExistence type="predicted"/>
<dbReference type="EMBL" id="CM007383">
    <property type="protein sequence ID" value="ONK76567.1"/>
    <property type="molecule type" value="Genomic_DNA"/>
</dbReference>
<evidence type="ECO:0000256" key="1">
    <source>
        <dbReference type="SAM" id="MobiDB-lite"/>
    </source>
</evidence>
<organism evidence="2 3">
    <name type="scientific">Asparagus officinalis</name>
    <name type="common">Garden asparagus</name>
    <dbReference type="NCBI Taxonomy" id="4686"/>
    <lineage>
        <taxon>Eukaryota</taxon>
        <taxon>Viridiplantae</taxon>
        <taxon>Streptophyta</taxon>
        <taxon>Embryophyta</taxon>
        <taxon>Tracheophyta</taxon>
        <taxon>Spermatophyta</taxon>
        <taxon>Magnoliopsida</taxon>
        <taxon>Liliopsida</taxon>
        <taxon>Asparagales</taxon>
        <taxon>Asparagaceae</taxon>
        <taxon>Asparagoideae</taxon>
        <taxon>Asparagus</taxon>
    </lineage>
</organism>
<reference evidence="3" key="1">
    <citation type="journal article" date="2017" name="Nat. Commun.">
        <title>The asparagus genome sheds light on the origin and evolution of a young Y chromosome.</title>
        <authorList>
            <person name="Harkess A."/>
            <person name="Zhou J."/>
            <person name="Xu C."/>
            <person name="Bowers J.E."/>
            <person name="Van der Hulst R."/>
            <person name="Ayyampalayam S."/>
            <person name="Mercati F."/>
            <person name="Riccardi P."/>
            <person name="McKain M.R."/>
            <person name="Kakrana A."/>
            <person name="Tang H."/>
            <person name="Ray J."/>
            <person name="Groenendijk J."/>
            <person name="Arikit S."/>
            <person name="Mathioni S.M."/>
            <person name="Nakano M."/>
            <person name="Shan H."/>
            <person name="Telgmann-Rauber A."/>
            <person name="Kanno A."/>
            <person name="Yue Z."/>
            <person name="Chen H."/>
            <person name="Li W."/>
            <person name="Chen Y."/>
            <person name="Xu X."/>
            <person name="Zhang Y."/>
            <person name="Luo S."/>
            <person name="Chen H."/>
            <person name="Gao J."/>
            <person name="Mao Z."/>
            <person name="Pires J.C."/>
            <person name="Luo M."/>
            <person name="Kudrna D."/>
            <person name="Wing R.A."/>
            <person name="Meyers B.C."/>
            <person name="Yi K."/>
            <person name="Kong H."/>
            <person name="Lavrijsen P."/>
            <person name="Sunseri F."/>
            <person name="Falavigna A."/>
            <person name="Ye Y."/>
            <person name="Leebens-Mack J.H."/>
            <person name="Chen G."/>
        </authorList>
    </citation>
    <scope>NUCLEOTIDE SEQUENCE [LARGE SCALE GENOMIC DNA]</scope>
    <source>
        <strain evidence="3">cv. DH0086</strain>
    </source>
</reference>
<sequence length="102" mass="11341">MCKRKRMTMPTVNVEGNESVPEPNIEPREAVNVEGNKGVSEPNNEPREAMNEVHGAHLPEPGQEDREAVNEVHGAYSDDSFQAAICNGDEELKRLGNAIRRF</sequence>